<dbReference type="RefSeq" id="WP_104849818.1">
    <property type="nucleotide sequence ID" value="NZ_PKOZ01000007.1"/>
</dbReference>
<dbReference type="EMBL" id="PKOZ01000007">
    <property type="protein sequence ID" value="PQD94744.1"/>
    <property type="molecule type" value="Genomic_DNA"/>
</dbReference>
<evidence type="ECO:0000313" key="1">
    <source>
        <dbReference type="EMBL" id="PQD94744.1"/>
    </source>
</evidence>
<dbReference type="Pfam" id="PF14152">
    <property type="entry name" value="YfhE"/>
    <property type="match status" value="1"/>
</dbReference>
<gene>
    <name evidence="1" type="ORF">CYL18_12290</name>
</gene>
<name>A0A2S7MY67_9BACI</name>
<dbReference type="Proteomes" id="UP000239663">
    <property type="component" value="Unassembled WGS sequence"/>
</dbReference>
<sequence>MDKKKRDNMKSTLSSTQQVMYQREFKRADRAGGFSGPKGVRP</sequence>
<evidence type="ECO:0000313" key="2">
    <source>
        <dbReference type="Proteomes" id="UP000239663"/>
    </source>
</evidence>
<proteinExistence type="predicted"/>
<protein>
    <submittedName>
        <fullName evidence="1">YfhE family protein</fullName>
    </submittedName>
</protein>
<keyword evidence="2" id="KW-1185">Reference proteome</keyword>
<reference evidence="1 2" key="1">
    <citation type="submission" date="2017-12" db="EMBL/GenBank/DDBJ databases">
        <title>Taxonomic description and draft genome of Pradoshia cofamensis Gen. nov., sp. nov., a thermotolerant bacillale isolated from anterior gut of earthworm Eisenia fetida.</title>
        <authorList>
            <person name="Saha T."/>
            <person name="Chakraborty R."/>
        </authorList>
    </citation>
    <scope>NUCLEOTIDE SEQUENCE [LARGE SCALE GENOMIC DNA]</scope>
    <source>
        <strain evidence="1 2">EAG3</strain>
    </source>
</reference>
<organism evidence="1 2">
    <name type="scientific">Pradoshia eiseniae</name>
    <dbReference type="NCBI Taxonomy" id="2064768"/>
    <lineage>
        <taxon>Bacteria</taxon>
        <taxon>Bacillati</taxon>
        <taxon>Bacillota</taxon>
        <taxon>Bacilli</taxon>
        <taxon>Bacillales</taxon>
        <taxon>Bacillaceae</taxon>
        <taxon>Pradoshia</taxon>
    </lineage>
</organism>
<dbReference type="OrthoDB" id="2940720at2"/>
<dbReference type="AlphaFoldDB" id="A0A2S7MY67"/>
<accession>A0A2S7MY67</accession>
<dbReference type="InterPro" id="IPR025437">
    <property type="entry name" value="YfhE-like"/>
</dbReference>
<comment type="caution">
    <text evidence="1">The sequence shown here is derived from an EMBL/GenBank/DDBJ whole genome shotgun (WGS) entry which is preliminary data.</text>
</comment>